<sequence>MLAKFLTSRQGVLPQTVRKYGKAKQRRMEVKEI</sequence>
<dbReference type="EMBL" id="UGSQ01000003">
    <property type="protein sequence ID" value="SUB25877.1"/>
    <property type="molecule type" value="Genomic_DNA"/>
</dbReference>
<reference evidence="1 3" key="1">
    <citation type="submission" date="2018-06" db="EMBL/GenBank/DDBJ databases">
        <authorList>
            <consortium name="Pathogen Informatics"/>
            <person name="Doyle S."/>
        </authorList>
    </citation>
    <scope>NUCLEOTIDE SEQUENCE [LARGE SCALE GENOMIC DNA]</scope>
    <source>
        <strain evidence="1 3">NCTC11188</strain>
    </source>
</reference>
<dbReference type="Proteomes" id="UP000255113">
    <property type="component" value="Unassembled WGS sequence"/>
</dbReference>
<accession>A0A379AU68</accession>
<evidence type="ECO:0000313" key="3">
    <source>
        <dbReference type="Proteomes" id="UP000255113"/>
    </source>
</evidence>
<organism evidence="1 3">
    <name type="scientific">Avibacterium gallinarum</name>
    <name type="common">Pasteurella gallinarum</name>
    <dbReference type="NCBI Taxonomy" id="755"/>
    <lineage>
        <taxon>Bacteria</taxon>
        <taxon>Pseudomonadati</taxon>
        <taxon>Pseudomonadota</taxon>
        <taxon>Gammaproteobacteria</taxon>
        <taxon>Pasteurellales</taxon>
        <taxon>Pasteurellaceae</taxon>
        <taxon>Avibacterium</taxon>
    </lineage>
</organism>
<protein>
    <submittedName>
        <fullName evidence="1">Uncharacterized protein</fullName>
    </submittedName>
</protein>
<name>A0A379AU68_AVIGA</name>
<proteinExistence type="predicted"/>
<reference evidence="2 4" key="2">
    <citation type="submission" date="2019-03" db="EMBL/GenBank/DDBJ databases">
        <title>Genomic Encyclopedia of Type Strains, Phase IV (KMG-IV): sequencing the most valuable type-strain genomes for metagenomic binning, comparative biology and taxonomic classification.</title>
        <authorList>
            <person name="Goeker M."/>
        </authorList>
    </citation>
    <scope>NUCLEOTIDE SEQUENCE [LARGE SCALE GENOMIC DNA]</scope>
    <source>
        <strain evidence="2 4">DSM 17481</strain>
    </source>
</reference>
<keyword evidence="4" id="KW-1185">Reference proteome</keyword>
<dbReference type="AlphaFoldDB" id="A0A379AU68"/>
<gene>
    <name evidence="2" type="ORF">EV689_10272</name>
    <name evidence="1" type="ORF">NCTC11188_00195</name>
</gene>
<dbReference type="Proteomes" id="UP000294683">
    <property type="component" value="Unassembled WGS sequence"/>
</dbReference>
<dbReference type="EMBL" id="SNXJ01000002">
    <property type="protein sequence ID" value="TDP29544.1"/>
    <property type="molecule type" value="Genomic_DNA"/>
</dbReference>
<evidence type="ECO:0000313" key="1">
    <source>
        <dbReference type="EMBL" id="SUB25877.1"/>
    </source>
</evidence>
<evidence type="ECO:0000313" key="2">
    <source>
        <dbReference type="EMBL" id="TDP29544.1"/>
    </source>
</evidence>
<evidence type="ECO:0000313" key="4">
    <source>
        <dbReference type="Proteomes" id="UP000294683"/>
    </source>
</evidence>